<name>A0ABN9SEW8_9DINO</name>
<comment type="caution">
    <text evidence="2">The sequence shown here is derived from an EMBL/GenBank/DDBJ whole genome shotgun (WGS) entry which is preliminary data.</text>
</comment>
<accession>A0ABN9SEW8</accession>
<dbReference type="Proteomes" id="UP001189429">
    <property type="component" value="Unassembled WGS sequence"/>
</dbReference>
<dbReference type="EMBL" id="CAUYUJ010010890">
    <property type="protein sequence ID" value="CAK0830453.1"/>
    <property type="molecule type" value="Genomic_DNA"/>
</dbReference>
<organism evidence="2 3">
    <name type="scientific">Prorocentrum cordatum</name>
    <dbReference type="NCBI Taxonomy" id="2364126"/>
    <lineage>
        <taxon>Eukaryota</taxon>
        <taxon>Sar</taxon>
        <taxon>Alveolata</taxon>
        <taxon>Dinophyceae</taxon>
        <taxon>Prorocentrales</taxon>
        <taxon>Prorocentraceae</taxon>
        <taxon>Prorocentrum</taxon>
    </lineage>
</organism>
<dbReference type="InterPro" id="IPR050611">
    <property type="entry name" value="ABCF"/>
</dbReference>
<evidence type="ECO:0000313" key="2">
    <source>
        <dbReference type="EMBL" id="CAK0830453.1"/>
    </source>
</evidence>
<evidence type="ECO:0008006" key="4">
    <source>
        <dbReference type="Google" id="ProtNLM"/>
    </source>
</evidence>
<dbReference type="InterPro" id="IPR027417">
    <property type="entry name" value="P-loop_NTPase"/>
</dbReference>
<dbReference type="SUPFAM" id="SSF52540">
    <property type="entry name" value="P-loop containing nucleoside triphosphate hydrolases"/>
    <property type="match status" value="1"/>
</dbReference>
<dbReference type="PANTHER" id="PTHR19211">
    <property type="entry name" value="ATP-BINDING TRANSPORT PROTEIN-RELATED"/>
    <property type="match status" value="1"/>
</dbReference>
<protein>
    <recommendedName>
        <fullName evidence="4">ATP-dependent transporter ycf16</fullName>
    </recommendedName>
</protein>
<dbReference type="PANTHER" id="PTHR19211:SF117">
    <property type="entry name" value="ATP-BINDING CASSETTE SUB-FAMILY F MEMBER 3"/>
    <property type="match status" value="1"/>
</dbReference>
<evidence type="ECO:0000313" key="3">
    <source>
        <dbReference type="Proteomes" id="UP001189429"/>
    </source>
</evidence>
<keyword evidence="3" id="KW-1185">Reference proteome</keyword>
<proteinExistence type="predicted"/>
<reference evidence="2" key="1">
    <citation type="submission" date="2023-10" db="EMBL/GenBank/DDBJ databases">
        <authorList>
            <person name="Chen Y."/>
            <person name="Shah S."/>
            <person name="Dougan E. K."/>
            <person name="Thang M."/>
            <person name="Chan C."/>
        </authorList>
    </citation>
    <scope>NUCLEOTIDE SEQUENCE [LARGE SCALE GENOMIC DNA]</scope>
</reference>
<dbReference type="Gene3D" id="3.40.50.300">
    <property type="entry name" value="P-loop containing nucleotide triphosphate hydrolases"/>
    <property type="match status" value="1"/>
</dbReference>
<gene>
    <name evidence="2" type="ORF">PCOR1329_LOCUS29097</name>
</gene>
<sequence>MIPEVYLPDLWIRNHLDLETIEGLAMALNKFEGGVVLVSHDDRLVSMVADELWVVMPGPNKEHGPAKAEEEAVHSRCVGEGAGRQVIGPRAE</sequence>
<keyword evidence="1" id="KW-0677">Repeat</keyword>
<evidence type="ECO:0000256" key="1">
    <source>
        <dbReference type="ARBA" id="ARBA00022737"/>
    </source>
</evidence>